<evidence type="ECO:0008006" key="6">
    <source>
        <dbReference type="Google" id="ProtNLM"/>
    </source>
</evidence>
<evidence type="ECO:0000256" key="3">
    <source>
        <dbReference type="ARBA" id="ARBA00023002"/>
    </source>
</evidence>
<dbReference type="AlphaFoldDB" id="E1ZCY6"/>
<dbReference type="PIRSF" id="PIRSF000303">
    <property type="entry name" value="Glutathion_perox"/>
    <property type="match status" value="1"/>
</dbReference>
<dbReference type="PROSITE" id="PS51355">
    <property type="entry name" value="GLUTATHIONE_PEROXID_3"/>
    <property type="match status" value="1"/>
</dbReference>
<dbReference type="InterPro" id="IPR000889">
    <property type="entry name" value="Glutathione_peroxidase"/>
</dbReference>
<comment type="similarity">
    <text evidence="1">Belongs to the glutathione peroxidase family.</text>
</comment>
<name>E1ZCY6_CHLVA</name>
<dbReference type="RefSeq" id="XP_005848232.1">
    <property type="nucleotide sequence ID" value="XM_005848170.1"/>
</dbReference>
<dbReference type="PANTHER" id="PTHR11592:SF78">
    <property type="entry name" value="GLUTATHIONE PEROXIDASE"/>
    <property type="match status" value="1"/>
</dbReference>
<keyword evidence="2" id="KW-0575">Peroxidase</keyword>
<dbReference type="GO" id="GO:0004601">
    <property type="term" value="F:peroxidase activity"/>
    <property type="evidence" value="ECO:0007669"/>
    <property type="project" value="UniProtKB-KW"/>
</dbReference>
<dbReference type="InterPro" id="IPR036249">
    <property type="entry name" value="Thioredoxin-like_sf"/>
</dbReference>
<dbReference type="Gene3D" id="3.40.30.10">
    <property type="entry name" value="Glutaredoxin"/>
    <property type="match status" value="1"/>
</dbReference>
<evidence type="ECO:0000256" key="1">
    <source>
        <dbReference type="ARBA" id="ARBA00006926"/>
    </source>
</evidence>
<gene>
    <name evidence="4" type="ORF">CHLNCDRAFT_48733</name>
</gene>
<evidence type="ECO:0000313" key="5">
    <source>
        <dbReference type="Proteomes" id="UP000008141"/>
    </source>
</evidence>
<dbReference type="OrthoDB" id="446890at2759"/>
<evidence type="ECO:0000313" key="4">
    <source>
        <dbReference type="EMBL" id="EFN56130.1"/>
    </source>
</evidence>
<accession>E1ZCY6</accession>
<dbReference type="EMBL" id="GL433842">
    <property type="protein sequence ID" value="EFN56130.1"/>
    <property type="molecule type" value="Genomic_DNA"/>
</dbReference>
<dbReference type="PANTHER" id="PTHR11592">
    <property type="entry name" value="GLUTATHIONE PEROXIDASE"/>
    <property type="match status" value="1"/>
</dbReference>
<organism evidence="5">
    <name type="scientific">Chlorella variabilis</name>
    <name type="common">Green alga</name>
    <dbReference type="NCBI Taxonomy" id="554065"/>
    <lineage>
        <taxon>Eukaryota</taxon>
        <taxon>Viridiplantae</taxon>
        <taxon>Chlorophyta</taxon>
        <taxon>core chlorophytes</taxon>
        <taxon>Trebouxiophyceae</taxon>
        <taxon>Chlorellales</taxon>
        <taxon>Chlorellaceae</taxon>
        <taxon>Chlorella clade</taxon>
        <taxon>Chlorella</taxon>
    </lineage>
</organism>
<dbReference type="InParanoid" id="E1ZCY6"/>
<dbReference type="GO" id="GO:0006979">
    <property type="term" value="P:response to oxidative stress"/>
    <property type="evidence" value="ECO:0007669"/>
    <property type="project" value="InterPro"/>
</dbReference>
<evidence type="ECO:0000256" key="2">
    <source>
        <dbReference type="ARBA" id="ARBA00022559"/>
    </source>
</evidence>
<dbReference type="CDD" id="cd00340">
    <property type="entry name" value="GSH_Peroxidase"/>
    <property type="match status" value="1"/>
</dbReference>
<dbReference type="SUPFAM" id="SSF52833">
    <property type="entry name" value="Thioredoxin-like"/>
    <property type="match status" value="1"/>
</dbReference>
<proteinExistence type="inferred from homology"/>
<dbReference type="eggNOG" id="KOG1651">
    <property type="taxonomic scope" value="Eukaryota"/>
</dbReference>
<keyword evidence="5" id="KW-1185">Reference proteome</keyword>
<reference evidence="4 5" key="1">
    <citation type="journal article" date="2010" name="Plant Cell">
        <title>The Chlorella variabilis NC64A genome reveals adaptation to photosymbiosis, coevolution with viruses, and cryptic sex.</title>
        <authorList>
            <person name="Blanc G."/>
            <person name="Duncan G."/>
            <person name="Agarkova I."/>
            <person name="Borodovsky M."/>
            <person name="Gurnon J."/>
            <person name="Kuo A."/>
            <person name="Lindquist E."/>
            <person name="Lucas S."/>
            <person name="Pangilinan J."/>
            <person name="Polle J."/>
            <person name="Salamov A."/>
            <person name="Terry A."/>
            <person name="Yamada T."/>
            <person name="Dunigan D.D."/>
            <person name="Grigoriev I.V."/>
            <person name="Claverie J.M."/>
            <person name="Van Etten J.L."/>
        </authorList>
    </citation>
    <scope>NUCLEOTIDE SEQUENCE [LARGE SCALE GENOMIC DNA]</scope>
    <source>
        <strain evidence="4 5">NC64A</strain>
    </source>
</reference>
<sequence>MGNLVSFTTPKCEATNYHQLSALDIDKQPVDFSSLDGKVVLVVNEFTVLHEKYADQGLVIQAFPCNQFASQEPGSNEEIKQFAAAHGFKGLLMDKINVNGSCASPVYNFLKVASSDTSPIMWNFAKFIVKRDGTVAGRFGPRTSPCSLEPQLQECLNAAAP</sequence>
<dbReference type="STRING" id="554065.E1ZCY6"/>
<dbReference type="Pfam" id="PF00255">
    <property type="entry name" value="GSHPx"/>
    <property type="match status" value="1"/>
</dbReference>
<dbReference type="Proteomes" id="UP000008141">
    <property type="component" value="Unassembled WGS sequence"/>
</dbReference>
<keyword evidence="3" id="KW-0560">Oxidoreductase</keyword>
<dbReference type="OMA" id="ANVASKX"/>
<protein>
    <recommendedName>
        <fullName evidence="6">Glutathione peroxidase</fullName>
    </recommendedName>
</protein>
<dbReference type="KEGG" id="cvr:CHLNCDRAFT_48733"/>
<dbReference type="GeneID" id="17355546"/>